<dbReference type="Proteomes" id="UP000315095">
    <property type="component" value="Unassembled WGS sequence"/>
</dbReference>
<evidence type="ECO:0000256" key="1">
    <source>
        <dbReference type="SAM" id="Phobius"/>
    </source>
</evidence>
<dbReference type="AlphaFoldDB" id="A0A4P5P312"/>
<keyword evidence="1" id="KW-0812">Transmembrane</keyword>
<evidence type="ECO:0000313" key="2">
    <source>
        <dbReference type="EMBL" id="GCE84546.1"/>
    </source>
</evidence>
<sequence length="73" mass="7922">MDTISLLALLLTLSAGFSILNHHTFRLPVTIGVLIFSLLASLLVMILNPLIPAYDLQALPRSVLGAINLPRPF</sequence>
<protein>
    <submittedName>
        <fullName evidence="2">Uncharacterized protein</fullName>
    </submittedName>
</protein>
<comment type="caution">
    <text evidence="2">The sequence shown here is derived from an EMBL/GenBank/DDBJ whole genome shotgun (WGS) entry which is preliminary data.</text>
</comment>
<keyword evidence="1" id="KW-0472">Membrane</keyword>
<evidence type="ECO:0000313" key="3">
    <source>
        <dbReference type="Proteomes" id="UP000315095"/>
    </source>
</evidence>
<feature type="transmembrane region" description="Helical" evidence="1">
    <location>
        <begin position="28"/>
        <end position="51"/>
    </location>
</feature>
<keyword evidence="3" id="KW-1185">Reference proteome</keyword>
<gene>
    <name evidence="2" type="ORF">MSKU9_2687</name>
</gene>
<dbReference type="EMBL" id="BDLU01000059">
    <property type="protein sequence ID" value="GCE84546.1"/>
    <property type="molecule type" value="Genomic_DNA"/>
</dbReference>
<name>A0A4P5P312_9PROT</name>
<accession>A0A4P5P312</accession>
<organism evidence="2 3">
    <name type="scientific">Komagataeibacter diospyri</name>
    <dbReference type="NCBI Taxonomy" id="1932662"/>
    <lineage>
        <taxon>Bacteria</taxon>
        <taxon>Pseudomonadati</taxon>
        <taxon>Pseudomonadota</taxon>
        <taxon>Alphaproteobacteria</taxon>
        <taxon>Acetobacterales</taxon>
        <taxon>Acetobacteraceae</taxon>
        <taxon>Komagataeibacter</taxon>
    </lineage>
</organism>
<keyword evidence="1" id="KW-1133">Transmembrane helix</keyword>
<reference evidence="3" key="1">
    <citation type="submission" date="2017-01" db="EMBL/GenBank/DDBJ databases">
        <title>Komagataeibacter sp. MSKU9 whole genome sequencing project.</title>
        <authorList>
            <person name="Matsutani M."/>
            <person name="Naloka K."/>
            <person name="Theeragool G."/>
            <person name="Yakushi T."/>
            <person name="Matsushita K."/>
        </authorList>
    </citation>
    <scope>NUCLEOTIDE SEQUENCE [LARGE SCALE GENOMIC DNA]</scope>
    <source>
        <strain evidence="3">MSKU9</strain>
    </source>
</reference>
<proteinExistence type="predicted"/>